<keyword evidence="5 8" id="KW-1133">Transmembrane helix</keyword>
<dbReference type="PANTHER" id="PTHR21212:SF0">
    <property type="entry name" value="SEIPIN"/>
    <property type="match status" value="1"/>
</dbReference>
<dbReference type="GO" id="GO:0005789">
    <property type="term" value="C:endoplasmic reticulum membrane"/>
    <property type="evidence" value="ECO:0007669"/>
    <property type="project" value="UniProtKB-SubCell"/>
</dbReference>
<organism evidence="9">
    <name type="scientific">Corethrella appendiculata</name>
    <dbReference type="NCBI Taxonomy" id="1370023"/>
    <lineage>
        <taxon>Eukaryota</taxon>
        <taxon>Metazoa</taxon>
        <taxon>Ecdysozoa</taxon>
        <taxon>Arthropoda</taxon>
        <taxon>Hexapoda</taxon>
        <taxon>Insecta</taxon>
        <taxon>Pterygota</taxon>
        <taxon>Neoptera</taxon>
        <taxon>Endopterygota</taxon>
        <taxon>Diptera</taxon>
        <taxon>Nematocera</taxon>
        <taxon>Culicoidea</taxon>
        <taxon>Chaoboridae</taxon>
        <taxon>Corethrella</taxon>
    </lineage>
</organism>
<dbReference type="EMBL" id="GANO01001939">
    <property type="protein sequence ID" value="JAB57932.1"/>
    <property type="molecule type" value="mRNA"/>
</dbReference>
<feature type="transmembrane region" description="Helical" evidence="8">
    <location>
        <begin position="250"/>
        <end position="275"/>
    </location>
</feature>
<evidence type="ECO:0000256" key="5">
    <source>
        <dbReference type="ARBA" id="ARBA00022989"/>
    </source>
</evidence>
<keyword evidence="4" id="KW-0256">Endoplasmic reticulum</keyword>
<feature type="transmembrane region" description="Helical" evidence="8">
    <location>
        <begin position="20"/>
        <end position="36"/>
    </location>
</feature>
<keyword evidence="7 8" id="KW-0472">Membrane</keyword>
<protein>
    <recommendedName>
        <fullName evidence="2">Seipin</fullName>
    </recommendedName>
</protein>
<evidence type="ECO:0000313" key="9">
    <source>
        <dbReference type="EMBL" id="JAB57932.1"/>
    </source>
</evidence>
<evidence type="ECO:0000256" key="1">
    <source>
        <dbReference type="ARBA" id="ARBA00004477"/>
    </source>
</evidence>
<dbReference type="InterPro" id="IPR009617">
    <property type="entry name" value="Seipin"/>
</dbReference>
<feature type="transmembrane region" description="Helical" evidence="8">
    <location>
        <begin position="56"/>
        <end position="77"/>
    </location>
</feature>
<keyword evidence="3 8" id="KW-0812">Transmembrane</keyword>
<proteinExistence type="evidence at transcript level"/>
<evidence type="ECO:0000256" key="7">
    <source>
        <dbReference type="ARBA" id="ARBA00023136"/>
    </source>
</evidence>
<dbReference type="PANTHER" id="PTHR21212">
    <property type="entry name" value="BERNARDINELLI-SEIP CONGENITAL LIPODYSTROPHY 2 HOMOLOG BSCL2 PROTEIN"/>
    <property type="match status" value="1"/>
</dbReference>
<sequence length="375" mass="43799">MNFITLLLNIFDPLKIVRNYILKPAITIIVAMLESYRNKTRQSVQTTKNAMLRVTLFTFLIFILIWASIFMYAYFYYSYMPAVSHVKDVHMNYRRCEYHNCEIYPEAEVILTKNQQLLMVGQPYKVYLHIDMPESPKNHDLGMFTVCARMTDQSNKHGIDSCRLAMLHYKSPLLKQITTWMLSPLFVFGYREEIQHISVELFTNFEDDQNYPITKVKVQIKSKDVQFYSVRLQIAAHFTGLRYFMFNWPVLSAVVGISTNLFFILIICMLSWYHWDDNEWLDEVRERYKRITQRSEELLATAVAPVVGNLVKSDLNAISPLLDENSQTSESVTKEKDIESITDDDNISIIEELGSTKSDDDDYFLDDHGGKITTN</sequence>
<dbReference type="GO" id="GO:0006629">
    <property type="term" value="P:lipid metabolic process"/>
    <property type="evidence" value="ECO:0007669"/>
    <property type="project" value="UniProtKB-KW"/>
</dbReference>
<evidence type="ECO:0000256" key="4">
    <source>
        <dbReference type="ARBA" id="ARBA00022824"/>
    </source>
</evidence>
<evidence type="ECO:0000256" key="2">
    <source>
        <dbReference type="ARBA" id="ARBA00022064"/>
    </source>
</evidence>
<accession>U5EVA8</accession>
<comment type="subcellular location">
    <subcellularLocation>
        <location evidence="1">Endoplasmic reticulum membrane</location>
        <topology evidence="1">Multi-pass membrane protein</topology>
    </subcellularLocation>
</comment>
<evidence type="ECO:0000256" key="8">
    <source>
        <dbReference type="SAM" id="Phobius"/>
    </source>
</evidence>
<reference evidence="9" key="1">
    <citation type="journal article" date="2014" name="Insect Biochem. Mol. Biol.">
        <title>An insight into the sialome of the frog biting fly, Corethrella appendiculata.</title>
        <authorList>
            <person name="Ribeiro J.M.C."/>
            <person name="Chagas A.C."/>
            <person name="Pham V.M."/>
            <person name="Lounibos L.P."/>
            <person name="Calvo E."/>
        </authorList>
    </citation>
    <scope>NUCLEOTIDE SEQUENCE</scope>
    <source>
        <tissue evidence="9">Salivary glands</tissue>
    </source>
</reference>
<dbReference type="AlphaFoldDB" id="U5EVA8"/>
<dbReference type="CDD" id="cd23995">
    <property type="entry name" value="Seipin_BSCL2_like"/>
    <property type="match status" value="1"/>
</dbReference>
<dbReference type="GO" id="GO:0140042">
    <property type="term" value="P:lipid droplet formation"/>
    <property type="evidence" value="ECO:0007669"/>
    <property type="project" value="UniProtKB-ARBA"/>
</dbReference>
<name>U5EVA8_9DIPT</name>
<dbReference type="Pfam" id="PF06775">
    <property type="entry name" value="Seipin"/>
    <property type="match status" value="1"/>
</dbReference>
<evidence type="ECO:0000256" key="6">
    <source>
        <dbReference type="ARBA" id="ARBA00023098"/>
    </source>
</evidence>
<evidence type="ECO:0000256" key="3">
    <source>
        <dbReference type="ARBA" id="ARBA00022692"/>
    </source>
</evidence>
<keyword evidence="6" id="KW-0443">Lipid metabolism</keyword>